<dbReference type="PANTHER" id="PTHR30121:SF6">
    <property type="entry name" value="SLR6007 PROTEIN"/>
    <property type="match status" value="1"/>
</dbReference>
<sequence>MPVTDQPPPLTPPDIPAATAGDPSATAAPRPLVDFTAGTILVGGGGEGHATPQTLLLKYANRHGLIAGATGTGKTVTLQTLAESLSLAGVPVVMADVKGDLAGMALPGGGNPKLLQPFAERAAQIGAPLDYRGFPVTFWDVWGEQGHPIRTTPAEMGPLLLSRLMDLTAAQEGVLNIAFRVADEQGLPIADMKDLQAMLLWVGQNARELGLRYGNIAAASVGAIQRALLVLEQQGGDRLFGEPALQLADMMRTDASGLGMVNILAADRLMQSPRLYSTLLLWLLSELFEQLPEVGDPEKPRLAFFFDEAHLLFDRAPRALVEKIEQVARLVRSKGVSVWFITQNPADLPDSVLGQLGNRVQHALRAFTAKDQRALRMAAENYRANPAFDTADAIQHVGTGEAVTSFLGAKGAPGVAERTLIRPPLSQLGPIPDAERARVMQLSPLGLKYDATVDRDSAHEMLARRTEAVARAAAEAEAGDAPGEDEGSRGRRYQPGNGTARKPAARRGDSMLEAFGKSMARQLGTRTGQMLVRGILGSLSGRR</sequence>
<organism evidence="3 4">
    <name type="scientific">Paracoccus solventivorans</name>
    <dbReference type="NCBI Taxonomy" id="53463"/>
    <lineage>
        <taxon>Bacteria</taxon>
        <taxon>Pseudomonadati</taxon>
        <taxon>Pseudomonadota</taxon>
        <taxon>Alphaproteobacteria</taxon>
        <taxon>Rhodobacterales</taxon>
        <taxon>Paracoccaceae</taxon>
        <taxon>Paracoccus</taxon>
    </lineage>
</organism>
<dbReference type="InterPro" id="IPR027417">
    <property type="entry name" value="P-loop_NTPase"/>
</dbReference>
<feature type="region of interest" description="Disordered" evidence="1">
    <location>
        <begin position="473"/>
        <end position="508"/>
    </location>
</feature>
<evidence type="ECO:0000313" key="3">
    <source>
        <dbReference type="EMBL" id="HHW33003.1"/>
    </source>
</evidence>
<feature type="domain" description="Helicase HerA-like C-terminal" evidence="2">
    <location>
        <begin position="51"/>
        <end position="542"/>
    </location>
</feature>
<protein>
    <submittedName>
        <fullName evidence="3">DUF853 family protein</fullName>
    </submittedName>
</protein>
<dbReference type="PANTHER" id="PTHR30121">
    <property type="entry name" value="UNCHARACTERIZED PROTEIN YJGR-RELATED"/>
    <property type="match status" value="1"/>
</dbReference>
<dbReference type="InterPro" id="IPR033186">
    <property type="entry name" value="HerA_C"/>
</dbReference>
<dbReference type="EMBL" id="DULP01000036">
    <property type="protein sequence ID" value="HHW33003.1"/>
    <property type="molecule type" value="Genomic_DNA"/>
</dbReference>
<dbReference type="AlphaFoldDB" id="A0A832QX61"/>
<feature type="compositionally biased region" description="Low complexity" evidence="1">
    <location>
        <begin position="16"/>
        <end position="29"/>
    </location>
</feature>
<dbReference type="Proteomes" id="UP000580830">
    <property type="component" value="Unassembled WGS sequence"/>
</dbReference>
<reference evidence="3 4" key="1">
    <citation type="journal article" date="2020" name="Biotechnol. Biofuels">
        <title>New insights from the biogas microbiome by comprehensive genome-resolved metagenomics of nearly 1600 species originating from multiple anaerobic digesters.</title>
        <authorList>
            <person name="Campanaro S."/>
            <person name="Treu L."/>
            <person name="Rodriguez-R L.M."/>
            <person name="Kovalovszki A."/>
            <person name="Ziels R.M."/>
            <person name="Maus I."/>
            <person name="Zhu X."/>
            <person name="Kougias P.G."/>
            <person name="Basile A."/>
            <person name="Luo G."/>
            <person name="Schluter A."/>
            <person name="Konstantinidis K.T."/>
            <person name="Angelidaki I."/>
        </authorList>
    </citation>
    <scope>NUCLEOTIDE SEQUENCE [LARGE SCALE GENOMIC DNA]</scope>
    <source>
        <strain evidence="3">AS04akNAM_125</strain>
    </source>
</reference>
<dbReference type="Gene3D" id="3.40.50.300">
    <property type="entry name" value="P-loop containing nucleotide triphosphate hydrolases"/>
    <property type="match status" value="2"/>
</dbReference>
<dbReference type="SUPFAM" id="SSF52540">
    <property type="entry name" value="P-loop containing nucleoside triphosphate hydrolases"/>
    <property type="match status" value="1"/>
</dbReference>
<gene>
    <name evidence="3" type="ORF">GXX24_02505</name>
</gene>
<feature type="compositionally biased region" description="Pro residues" evidence="1">
    <location>
        <begin position="1"/>
        <end position="15"/>
    </location>
</feature>
<evidence type="ECO:0000259" key="2">
    <source>
        <dbReference type="Pfam" id="PF05872"/>
    </source>
</evidence>
<evidence type="ECO:0000313" key="4">
    <source>
        <dbReference type="Proteomes" id="UP000580830"/>
    </source>
</evidence>
<proteinExistence type="predicted"/>
<dbReference type="Pfam" id="PF05872">
    <property type="entry name" value="HerA_C"/>
    <property type="match status" value="1"/>
</dbReference>
<comment type="caution">
    <text evidence="3">The sequence shown here is derived from an EMBL/GenBank/DDBJ whole genome shotgun (WGS) entry which is preliminary data.</text>
</comment>
<name>A0A832QX61_9RHOB</name>
<dbReference type="InterPro" id="IPR051162">
    <property type="entry name" value="T4SS_component"/>
</dbReference>
<accession>A0A832QX61</accession>
<evidence type="ECO:0000256" key="1">
    <source>
        <dbReference type="SAM" id="MobiDB-lite"/>
    </source>
</evidence>
<feature type="region of interest" description="Disordered" evidence="1">
    <location>
        <begin position="1"/>
        <end position="29"/>
    </location>
</feature>